<dbReference type="NCBIfam" id="TIGR00254">
    <property type="entry name" value="GGDEF"/>
    <property type="match status" value="1"/>
</dbReference>
<dbReference type="CDD" id="cd01949">
    <property type="entry name" value="GGDEF"/>
    <property type="match status" value="1"/>
</dbReference>
<feature type="domain" description="GGDEF" evidence="7">
    <location>
        <begin position="299"/>
        <end position="436"/>
    </location>
</feature>
<dbReference type="Pfam" id="PF03924">
    <property type="entry name" value="CHASE"/>
    <property type="match status" value="1"/>
</dbReference>
<evidence type="ECO:0000313" key="9">
    <source>
        <dbReference type="Proteomes" id="UP001279860"/>
    </source>
</evidence>
<evidence type="ECO:0000259" key="7">
    <source>
        <dbReference type="PROSITE" id="PS50887"/>
    </source>
</evidence>
<dbReference type="SMART" id="SM00267">
    <property type="entry name" value="GGDEF"/>
    <property type="match status" value="1"/>
</dbReference>
<feature type="transmembrane region" description="Helical" evidence="5">
    <location>
        <begin position="240"/>
        <end position="260"/>
    </location>
</feature>
<evidence type="ECO:0000256" key="4">
    <source>
        <dbReference type="ARBA" id="ARBA00023136"/>
    </source>
</evidence>
<dbReference type="PANTHER" id="PTHR46663">
    <property type="entry name" value="DIGUANYLATE CYCLASE DGCT-RELATED"/>
    <property type="match status" value="1"/>
</dbReference>
<keyword evidence="8" id="KW-0548">Nucleotidyltransferase</keyword>
<dbReference type="PROSITE" id="PS50887">
    <property type="entry name" value="GGDEF"/>
    <property type="match status" value="1"/>
</dbReference>
<evidence type="ECO:0000313" key="8">
    <source>
        <dbReference type="EMBL" id="MDW6094078.1"/>
    </source>
</evidence>
<dbReference type="PROSITE" id="PS50839">
    <property type="entry name" value="CHASE"/>
    <property type="match status" value="1"/>
</dbReference>
<organism evidence="8 9">
    <name type="scientific">Vibrio rhizosphaerae</name>
    <dbReference type="NCBI Taxonomy" id="398736"/>
    <lineage>
        <taxon>Bacteria</taxon>
        <taxon>Pseudomonadati</taxon>
        <taxon>Pseudomonadota</taxon>
        <taxon>Gammaproteobacteria</taxon>
        <taxon>Vibrionales</taxon>
        <taxon>Vibrionaceae</taxon>
        <taxon>Vibrio</taxon>
    </lineage>
</organism>
<dbReference type="InterPro" id="IPR052163">
    <property type="entry name" value="DGC-Regulatory_Protein"/>
</dbReference>
<accession>A0ABU4IY37</accession>
<dbReference type="InterPro" id="IPR006189">
    <property type="entry name" value="CHASE_dom"/>
</dbReference>
<evidence type="ECO:0000256" key="2">
    <source>
        <dbReference type="ARBA" id="ARBA00022692"/>
    </source>
</evidence>
<dbReference type="InterPro" id="IPR043128">
    <property type="entry name" value="Rev_trsase/Diguanyl_cyclase"/>
</dbReference>
<gene>
    <name evidence="8" type="ORF">SBX64_16180</name>
</gene>
<evidence type="ECO:0000259" key="6">
    <source>
        <dbReference type="PROSITE" id="PS50839"/>
    </source>
</evidence>
<evidence type="ECO:0000256" key="1">
    <source>
        <dbReference type="ARBA" id="ARBA00004370"/>
    </source>
</evidence>
<reference evidence="8 9" key="1">
    <citation type="submission" date="2023-11" db="EMBL/GenBank/DDBJ databases">
        <title>Plant-associative lifestyle of Vibrio porteresiae and its evolutionary dynamics.</title>
        <authorList>
            <person name="Rameshkumar N."/>
            <person name="Kirti K."/>
        </authorList>
    </citation>
    <scope>NUCLEOTIDE SEQUENCE [LARGE SCALE GENOMIC DNA]</scope>
    <source>
        <strain evidence="8 9">MSSRF7</strain>
    </source>
</reference>
<dbReference type="InterPro" id="IPR000160">
    <property type="entry name" value="GGDEF_dom"/>
</dbReference>
<keyword evidence="2 5" id="KW-0812">Transmembrane</keyword>
<keyword evidence="3 5" id="KW-1133">Transmembrane helix</keyword>
<dbReference type="InterPro" id="IPR029787">
    <property type="entry name" value="Nucleotide_cyclase"/>
</dbReference>
<protein>
    <submittedName>
        <fullName evidence="8">Diguanylate cyclase</fullName>
        <ecNumber evidence="8">2.7.7.65</ecNumber>
    </submittedName>
</protein>
<name>A0ABU4IY37_9VIBR</name>
<dbReference type="Gene3D" id="3.30.450.350">
    <property type="entry name" value="CHASE domain"/>
    <property type="match status" value="1"/>
</dbReference>
<dbReference type="Pfam" id="PF00990">
    <property type="entry name" value="GGDEF"/>
    <property type="match status" value="1"/>
</dbReference>
<dbReference type="Gene3D" id="3.30.70.270">
    <property type="match status" value="1"/>
</dbReference>
<feature type="domain" description="CHASE" evidence="6">
    <location>
        <begin position="86"/>
        <end position="176"/>
    </location>
</feature>
<dbReference type="EC" id="2.7.7.65" evidence="8"/>
<keyword evidence="8" id="KW-0808">Transferase</keyword>
<keyword evidence="4 5" id="KW-0472">Membrane</keyword>
<dbReference type="PANTHER" id="PTHR46663:SF2">
    <property type="entry name" value="GGDEF DOMAIN-CONTAINING PROTEIN"/>
    <property type="match status" value="1"/>
</dbReference>
<dbReference type="EMBL" id="JAWRCP010000002">
    <property type="protein sequence ID" value="MDW6094078.1"/>
    <property type="molecule type" value="Genomic_DNA"/>
</dbReference>
<dbReference type="GO" id="GO:0052621">
    <property type="term" value="F:diguanylate cyclase activity"/>
    <property type="evidence" value="ECO:0007669"/>
    <property type="project" value="UniProtKB-EC"/>
</dbReference>
<dbReference type="SMART" id="SM01079">
    <property type="entry name" value="CHASE"/>
    <property type="match status" value="1"/>
</dbReference>
<dbReference type="InterPro" id="IPR042240">
    <property type="entry name" value="CHASE_sf"/>
</dbReference>
<dbReference type="RefSeq" id="WP_318585430.1">
    <property type="nucleotide sequence ID" value="NZ_JAWRCP010000002.1"/>
</dbReference>
<comment type="subcellular location">
    <subcellularLocation>
        <location evidence="1">Membrane</location>
    </subcellularLocation>
</comment>
<dbReference type="Proteomes" id="UP001279860">
    <property type="component" value="Unassembled WGS sequence"/>
</dbReference>
<dbReference type="SUPFAM" id="SSF55073">
    <property type="entry name" value="Nucleotide cyclase"/>
    <property type="match status" value="1"/>
</dbReference>
<comment type="caution">
    <text evidence="8">The sequence shown here is derived from an EMBL/GenBank/DDBJ whole genome shotgun (WGS) entry which is preliminary data.</text>
</comment>
<keyword evidence="9" id="KW-1185">Reference proteome</keyword>
<evidence type="ECO:0000256" key="3">
    <source>
        <dbReference type="ARBA" id="ARBA00022989"/>
    </source>
</evidence>
<evidence type="ECO:0000256" key="5">
    <source>
        <dbReference type="SAM" id="Phobius"/>
    </source>
</evidence>
<sequence length="436" mass="50549">MTVTLVTERFVDKQSQAVKEVIQHELALVRYSIEANIFRDTYLADSFASVVALNPKFAMENWKYVSEQFLSKAALVRNIGLAPNDIISHVYPLKGNEKAVGLDFRTVPKQYQTVQIARETQKVFIAGPLELVQGGTALIARYPVFSDAPHNTNYWGGLSVVINYDKLIELSNFHQLKDVDVALAANNSNDITSKFLEGDETVINNFDISYPVYLPNVNWTLFAKYKNLHEIESVKSLKNIFYTLGAITFFIGYFLILFLMNNYLRVHELSLHDELTKLPNRRYLFNEFERIKLRNETVLELTVLNIDLNRFKKINDSLGHEAGDEVLKYTASSLTECLRSSDFISRIGGDEFVIILQRTARMEDIEQMIHKIHLFFESNPFRWRNHEIQLSLSIGYYRFQGQSKELVINDILSEADKSMYRDKLFHKQNEKMNRRQ</sequence>
<proteinExistence type="predicted"/>